<dbReference type="AlphaFoldDB" id="A0A9P7APU0"/>
<feature type="non-terminal residue" evidence="1">
    <location>
        <position position="69"/>
    </location>
</feature>
<name>A0A9P7APU0_9AGAM</name>
<protein>
    <submittedName>
        <fullName evidence="1">Uncharacterized protein</fullName>
    </submittedName>
</protein>
<gene>
    <name evidence="1" type="ORF">HD556DRAFT_1217668</name>
</gene>
<dbReference type="Proteomes" id="UP000719766">
    <property type="component" value="Unassembled WGS sequence"/>
</dbReference>
<organism evidence="1 2">
    <name type="scientific">Suillus plorans</name>
    <dbReference type="NCBI Taxonomy" id="116603"/>
    <lineage>
        <taxon>Eukaryota</taxon>
        <taxon>Fungi</taxon>
        <taxon>Dikarya</taxon>
        <taxon>Basidiomycota</taxon>
        <taxon>Agaricomycotina</taxon>
        <taxon>Agaricomycetes</taxon>
        <taxon>Agaricomycetidae</taxon>
        <taxon>Boletales</taxon>
        <taxon>Suillineae</taxon>
        <taxon>Suillaceae</taxon>
        <taxon>Suillus</taxon>
    </lineage>
</organism>
<reference evidence="1" key="1">
    <citation type="journal article" date="2020" name="New Phytol.">
        <title>Comparative genomics reveals dynamic genome evolution in host specialist ectomycorrhizal fungi.</title>
        <authorList>
            <person name="Lofgren L.A."/>
            <person name="Nguyen N.H."/>
            <person name="Vilgalys R."/>
            <person name="Ruytinx J."/>
            <person name="Liao H.L."/>
            <person name="Branco S."/>
            <person name="Kuo A."/>
            <person name="LaButti K."/>
            <person name="Lipzen A."/>
            <person name="Andreopoulos W."/>
            <person name="Pangilinan J."/>
            <person name="Riley R."/>
            <person name="Hundley H."/>
            <person name="Na H."/>
            <person name="Barry K."/>
            <person name="Grigoriev I.V."/>
            <person name="Stajich J.E."/>
            <person name="Kennedy P.G."/>
        </authorList>
    </citation>
    <scope>NUCLEOTIDE SEQUENCE</scope>
    <source>
        <strain evidence="1">S12</strain>
    </source>
</reference>
<evidence type="ECO:0000313" key="1">
    <source>
        <dbReference type="EMBL" id="KAG1792877.1"/>
    </source>
</evidence>
<accession>A0A9P7APU0</accession>
<sequence>QMLSVTADNASSNDTMTTELAKLIDHFGGEAVHTHCLLHIINLVVKSLIKEFDIPKHHSVKSLDSADHD</sequence>
<dbReference type="OrthoDB" id="2748837at2759"/>
<feature type="non-terminal residue" evidence="1">
    <location>
        <position position="1"/>
    </location>
</feature>
<proteinExistence type="predicted"/>
<dbReference type="EMBL" id="JABBWE010000033">
    <property type="protein sequence ID" value="KAG1792877.1"/>
    <property type="molecule type" value="Genomic_DNA"/>
</dbReference>
<keyword evidence="2" id="KW-1185">Reference proteome</keyword>
<dbReference type="RefSeq" id="XP_041159414.1">
    <property type="nucleotide sequence ID" value="XM_041296723.1"/>
</dbReference>
<comment type="caution">
    <text evidence="1">The sequence shown here is derived from an EMBL/GenBank/DDBJ whole genome shotgun (WGS) entry which is preliminary data.</text>
</comment>
<evidence type="ECO:0000313" key="2">
    <source>
        <dbReference type="Proteomes" id="UP000719766"/>
    </source>
</evidence>
<dbReference type="GeneID" id="64590487"/>